<gene>
    <name evidence="1" type="ORF">KEM10_10970</name>
</gene>
<organism evidence="1 2">
    <name type="scientific">Carboxylicivirga linearis</name>
    <dbReference type="NCBI Taxonomy" id="1628157"/>
    <lineage>
        <taxon>Bacteria</taxon>
        <taxon>Pseudomonadati</taxon>
        <taxon>Bacteroidota</taxon>
        <taxon>Bacteroidia</taxon>
        <taxon>Marinilabiliales</taxon>
        <taxon>Marinilabiliaceae</taxon>
        <taxon>Carboxylicivirga</taxon>
    </lineage>
</organism>
<proteinExistence type="predicted"/>
<name>A0ABS5JWS3_9BACT</name>
<dbReference type="RefSeq" id="WP_212216043.1">
    <property type="nucleotide sequence ID" value="NZ_JAGUCO010000006.1"/>
</dbReference>
<accession>A0ABS5JWS3</accession>
<sequence>MKNPQLAPKGTFYFTCDELAKKDSKAFSEYMWTDVDGKPRFRWYKNVVNIVELLEKYDFHFDIEKLPFKDFEDYFKSIEWVMQNDPDSLIYIMSQMITPVSEKVKNKILSHLIELEYYHSCAVIQKHLQVKSTSSITNREFQKNRAKGVTK</sequence>
<protein>
    <submittedName>
        <fullName evidence="1">Uncharacterized protein</fullName>
    </submittedName>
</protein>
<reference evidence="1 2" key="1">
    <citation type="journal article" date="2015" name="Int. J. Syst. Evol. Microbiol.">
        <title>Carboxylicivirga linearis sp. nov., isolated from a sea cucumber culture pond.</title>
        <authorList>
            <person name="Wang F.Q."/>
            <person name="Zhou Y.X."/>
            <person name="Lin X.Z."/>
            <person name="Chen G.J."/>
            <person name="Du Z.J."/>
        </authorList>
    </citation>
    <scope>NUCLEOTIDE SEQUENCE [LARGE SCALE GENOMIC DNA]</scope>
    <source>
        <strain evidence="1 2">FB218</strain>
    </source>
</reference>
<evidence type="ECO:0000313" key="2">
    <source>
        <dbReference type="Proteomes" id="UP000708576"/>
    </source>
</evidence>
<evidence type="ECO:0000313" key="1">
    <source>
        <dbReference type="EMBL" id="MBS2098801.1"/>
    </source>
</evidence>
<comment type="caution">
    <text evidence="1">The sequence shown here is derived from an EMBL/GenBank/DDBJ whole genome shotgun (WGS) entry which is preliminary data.</text>
</comment>
<dbReference type="Proteomes" id="UP000708576">
    <property type="component" value="Unassembled WGS sequence"/>
</dbReference>
<dbReference type="EMBL" id="JAGUCO010000006">
    <property type="protein sequence ID" value="MBS2098801.1"/>
    <property type="molecule type" value="Genomic_DNA"/>
</dbReference>
<keyword evidence="2" id="KW-1185">Reference proteome</keyword>